<dbReference type="GO" id="GO:0006635">
    <property type="term" value="P:fatty acid beta-oxidation"/>
    <property type="evidence" value="ECO:0007669"/>
    <property type="project" value="TreeGrafter"/>
</dbReference>
<dbReference type="EMBL" id="DRMJ01000239">
    <property type="protein sequence ID" value="HHL42912.1"/>
    <property type="molecule type" value="Genomic_DNA"/>
</dbReference>
<gene>
    <name evidence="1" type="ORF">ENJ42_04780</name>
</gene>
<dbReference type="PANTHER" id="PTHR11941:SF54">
    <property type="entry name" value="ENOYL-COA HYDRATASE, MITOCHONDRIAL"/>
    <property type="match status" value="1"/>
</dbReference>
<dbReference type="AlphaFoldDB" id="A0A7C5LZX4"/>
<accession>A0A7C5LZX4</accession>
<dbReference type="PANTHER" id="PTHR11941">
    <property type="entry name" value="ENOYL-COA HYDRATASE-RELATED"/>
    <property type="match status" value="1"/>
</dbReference>
<evidence type="ECO:0000313" key="1">
    <source>
        <dbReference type="EMBL" id="HHL42912.1"/>
    </source>
</evidence>
<dbReference type="InterPro" id="IPR029045">
    <property type="entry name" value="ClpP/crotonase-like_dom_sf"/>
</dbReference>
<dbReference type="GO" id="GO:0003824">
    <property type="term" value="F:catalytic activity"/>
    <property type="evidence" value="ECO:0007669"/>
    <property type="project" value="UniProtKB-ARBA"/>
</dbReference>
<proteinExistence type="predicted"/>
<sequence length="232" mass="25471">MTNLVSYNFENGVATIRMDDGKANVLSPAMLDALNLAFDKAEKDEAVVVLTGREGGVFSGGFDLKVMMSGAENAIALTCQGSRFALRLLGFPYPVIAAVTGHAIAMGAFTLLACDYRVGPLEPTKTGLNETQIGMTMHHFGIELAREFIPKHYLNRSLINGEIFMPEDAARAGYFDKLVAKEAVMETAMMGANMMKLLNMRAFKGTKRKSRQALFEKLKWAISEDEKMTVLE</sequence>
<dbReference type="NCBIfam" id="NF004858">
    <property type="entry name" value="PRK06213.1"/>
    <property type="match status" value="1"/>
</dbReference>
<dbReference type="Proteomes" id="UP000885830">
    <property type="component" value="Unassembled WGS sequence"/>
</dbReference>
<reference evidence="1" key="1">
    <citation type="journal article" date="2020" name="mSystems">
        <title>Genome- and Community-Level Interaction Insights into Carbon Utilization and Element Cycling Functions of Hydrothermarchaeota in Hydrothermal Sediment.</title>
        <authorList>
            <person name="Zhou Z."/>
            <person name="Liu Y."/>
            <person name="Xu W."/>
            <person name="Pan J."/>
            <person name="Luo Z.H."/>
            <person name="Li M."/>
        </authorList>
    </citation>
    <scope>NUCLEOTIDE SEQUENCE [LARGE SCALE GENOMIC DNA]</scope>
    <source>
        <strain evidence="1">HyVt-485</strain>
    </source>
</reference>
<protein>
    <submittedName>
        <fullName evidence="1">Crotonase/enoyl-CoA hydratase family protein</fullName>
    </submittedName>
</protein>
<dbReference type="SUPFAM" id="SSF52096">
    <property type="entry name" value="ClpP/crotonase"/>
    <property type="match status" value="1"/>
</dbReference>
<dbReference type="InterPro" id="IPR001753">
    <property type="entry name" value="Enoyl-CoA_hydra/iso"/>
</dbReference>
<organism evidence="1">
    <name type="scientific">Hellea balneolensis</name>
    <dbReference type="NCBI Taxonomy" id="287478"/>
    <lineage>
        <taxon>Bacteria</taxon>
        <taxon>Pseudomonadati</taxon>
        <taxon>Pseudomonadota</taxon>
        <taxon>Alphaproteobacteria</taxon>
        <taxon>Maricaulales</taxon>
        <taxon>Robiginitomaculaceae</taxon>
        <taxon>Hellea</taxon>
    </lineage>
</organism>
<comment type="caution">
    <text evidence="1">The sequence shown here is derived from an EMBL/GenBank/DDBJ whole genome shotgun (WGS) entry which is preliminary data.</text>
</comment>
<dbReference type="Gene3D" id="3.90.226.10">
    <property type="entry name" value="2-enoyl-CoA Hydratase, Chain A, domain 1"/>
    <property type="match status" value="1"/>
</dbReference>
<dbReference type="CDD" id="cd06558">
    <property type="entry name" value="crotonase-like"/>
    <property type="match status" value="1"/>
</dbReference>
<name>A0A7C5LZX4_9PROT</name>
<dbReference type="Pfam" id="PF00378">
    <property type="entry name" value="ECH_1"/>
    <property type="match status" value="1"/>
</dbReference>